<protein>
    <submittedName>
        <fullName evidence="5">RNI-like protein</fullName>
    </submittedName>
</protein>
<organism evidence="5 6">
    <name type="scientific">Suhomyces tanzawaensis NRRL Y-17324</name>
    <dbReference type="NCBI Taxonomy" id="984487"/>
    <lineage>
        <taxon>Eukaryota</taxon>
        <taxon>Fungi</taxon>
        <taxon>Dikarya</taxon>
        <taxon>Ascomycota</taxon>
        <taxon>Saccharomycotina</taxon>
        <taxon>Pichiomycetes</taxon>
        <taxon>Debaryomycetaceae</taxon>
        <taxon>Suhomyces</taxon>
    </lineage>
</organism>
<feature type="domain" description="CAP-Gly" evidence="4">
    <location>
        <begin position="37"/>
        <end position="70"/>
    </location>
</feature>
<dbReference type="InterPro" id="IPR029071">
    <property type="entry name" value="Ubiquitin-like_domsf"/>
</dbReference>
<keyword evidence="6" id="KW-1185">Reference proteome</keyword>
<accession>A0A1E4SEA5</accession>
<dbReference type="InterPro" id="IPR036859">
    <property type="entry name" value="CAP-Gly_dom_sf"/>
</dbReference>
<dbReference type="SMART" id="SM01052">
    <property type="entry name" value="CAP_GLY"/>
    <property type="match status" value="1"/>
</dbReference>
<evidence type="ECO:0000256" key="3">
    <source>
        <dbReference type="ARBA" id="ARBA00023186"/>
    </source>
</evidence>
<dbReference type="Proteomes" id="UP000094285">
    <property type="component" value="Unassembled WGS sequence"/>
</dbReference>
<dbReference type="Gene3D" id="3.80.10.10">
    <property type="entry name" value="Ribonuclease Inhibitor"/>
    <property type="match status" value="3"/>
</dbReference>
<keyword evidence="3" id="KW-0143">Chaperone</keyword>
<dbReference type="RefSeq" id="XP_020062940.1">
    <property type="nucleotide sequence ID" value="XM_020210276.1"/>
</dbReference>
<evidence type="ECO:0000313" key="6">
    <source>
        <dbReference type="Proteomes" id="UP000094285"/>
    </source>
</evidence>
<reference evidence="6" key="1">
    <citation type="submission" date="2016-05" db="EMBL/GenBank/DDBJ databases">
        <title>Comparative genomics of biotechnologically important yeasts.</title>
        <authorList>
            <consortium name="DOE Joint Genome Institute"/>
            <person name="Riley R."/>
            <person name="Haridas S."/>
            <person name="Wolfe K.H."/>
            <person name="Lopes M.R."/>
            <person name="Hittinger C.T."/>
            <person name="Goker M."/>
            <person name="Salamov A."/>
            <person name="Wisecaver J."/>
            <person name="Long T.M."/>
            <person name="Aerts A.L."/>
            <person name="Barry K."/>
            <person name="Choi C."/>
            <person name="Clum A."/>
            <person name="Coughlan A.Y."/>
            <person name="Deshpande S."/>
            <person name="Douglass A.P."/>
            <person name="Hanson S.J."/>
            <person name="Klenk H.-P."/>
            <person name="Labutti K."/>
            <person name="Lapidus A."/>
            <person name="Lindquist E."/>
            <person name="Lipzen A."/>
            <person name="Meier-Kolthoff J.P."/>
            <person name="Ohm R.A."/>
            <person name="Otillar R.P."/>
            <person name="Pangilinan J."/>
            <person name="Peng Y."/>
            <person name="Rokas A."/>
            <person name="Rosa C.A."/>
            <person name="Scheuner C."/>
            <person name="Sibirny A.A."/>
            <person name="Slot J.C."/>
            <person name="Stielow J.B."/>
            <person name="Sun H."/>
            <person name="Kurtzman C.P."/>
            <person name="Blackwell M."/>
            <person name="Grigoriev I.V."/>
            <person name="Jeffries T.W."/>
        </authorList>
    </citation>
    <scope>NUCLEOTIDE SEQUENCE [LARGE SCALE GENOMIC DNA]</scope>
    <source>
        <strain evidence="6">NRRL Y-17324</strain>
    </source>
</reference>
<name>A0A1E4SEA5_9ASCO</name>
<dbReference type="PROSITE" id="PS00845">
    <property type="entry name" value="CAP_GLY_1"/>
    <property type="match status" value="1"/>
</dbReference>
<evidence type="ECO:0000259" key="4">
    <source>
        <dbReference type="PROSITE" id="PS50245"/>
    </source>
</evidence>
<sequence length="505" mass="56899">MVKPLELHQRVSVDGDLATVQYVGTLPAWGTGVVAYGLEWDRPERGKNDGRLDGHQYFLVEVAGSGSFIKAASTKIDPARHTFVEALLHTYDAHHEFQHNIHFGSKTVEGYGFDRLNELQSDLANVRTVSLQRKNIAASFGSRPADSTTLASLTKVDHLDLSYNLFPSLDPVWAIVDRLPLLQTLVLNGNRFPIPDRMSNSYPNLVTLKLSSTMISIDRLNAILPNFPSLAELFLAGNRYSDEDISNLHIPSTVTVLDLALNNLTTVPQPPASLESLILSDNKIATAPCIENKGLKALDLGHNFIEDWAVIDTLSLCFPNLRLLRINGNYLFDAISIDEMTINLIARFNCTDAKSTTGLNKLNGAYLTREEISNAELFFISKVQQHFYSYNKDNRRWKQLLDKYQIQEQESENTSPKPPLANKKLSLIINHSESKLQRVFLIDNTVLRLKGVISKSTGRSVLDFQVYYYVNEFENTTIKLKMFLEDNLSLLDSYGFHQNQNIYVC</sequence>
<keyword evidence="2" id="KW-0677">Repeat</keyword>
<dbReference type="Pfam" id="PF01302">
    <property type="entry name" value="CAP_GLY"/>
    <property type="match status" value="1"/>
</dbReference>
<dbReference type="GeneID" id="30984412"/>
<gene>
    <name evidence="5" type="ORF">CANTADRAFT_54024</name>
</gene>
<keyword evidence="1" id="KW-0433">Leucine-rich repeat</keyword>
<dbReference type="PANTHER" id="PTHR18849">
    <property type="entry name" value="LEUCINE RICH REPEAT PROTEIN"/>
    <property type="match status" value="1"/>
</dbReference>
<proteinExistence type="predicted"/>
<dbReference type="Gene3D" id="2.30.30.190">
    <property type="entry name" value="CAP Gly-rich-like domain"/>
    <property type="match status" value="1"/>
</dbReference>
<dbReference type="SUPFAM" id="SSF74924">
    <property type="entry name" value="Cap-Gly domain"/>
    <property type="match status" value="1"/>
</dbReference>
<dbReference type="EMBL" id="KV453914">
    <property type="protein sequence ID" value="ODV77818.1"/>
    <property type="molecule type" value="Genomic_DNA"/>
</dbReference>
<dbReference type="AlphaFoldDB" id="A0A1E4SEA5"/>
<evidence type="ECO:0000256" key="2">
    <source>
        <dbReference type="ARBA" id="ARBA00022737"/>
    </source>
</evidence>
<dbReference type="InterPro" id="IPR001611">
    <property type="entry name" value="Leu-rich_rpt"/>
</dbReference>
<dbReference type="PANTHER" id="PTHR18849:SF0">
    <property type="entry name" value="CILIA- AND FLAGELLA-ASSOCIATED PROTEIN 410-RELATED"/>
    <property type="match status" value="1"/>
</dbReference>
<dbReference type="InterPro" id="IPR000938">
    <property type="entry name" value="CAP-Gly_domain"/>
</dbReference>
<dbReference type="PROSITE" id="PS50245">
    <property type="entry name" value="CAP_GLY_2"/>
    <property type="match status" value="1"/>
</dbReference>
<dbReference type="PROSITE" id="PS51450">
    <property type="entry name" value="LRR"/>
    <property type="match status" value="1"/>
</dbReference>
<dbReference type="OrthoDB" id="5273213at2759"/>
<dbReference type="SUPFAM" id="SSF54236">
    <property type="entry name" value="Ubiquitin-like"/>
    <property type="match status" value="1"/>
</dbReference>
<evidence type="ECO:0000256" key="1">
    <source>
        <dbReference type="ARBA" id="ARBA00022614"/>
    </source>
</evidence>
<dbReference type="InterPro" id="IPR032675">
    <property type="entry name" value="LRR_dom_sf"/>
</dbReference>
<evidence type="ECO:0000313" key="5">
    <source>
        <dbReference type="EMBL" id="ODV77818.1"/>
    </source>
</evidence>
<dbReference type="STRING" id="984487.A0A1E4SEA5"/>
<dbReference type="SUPFAM" id="SSF52047">
    <property type="entry name" value="RNI-like"/>
    <property type="match status" value="1"/>
</dbReference>